<dbReference type="SMART" id="SM00225">
    <property type="entry name" value="BTB"/>
    <property type="match status" value="1"/>
</dbReference>
<dbReference type="AlphaFoldDB" id="A0AA38FCJ3"/>
<dbReference type="Proteomes" id="UP000824469">
    <property type="component" value="Unassembled WGS sequence"/>
</dbReference>
<dbReference type="CDD" id="cd18186">
    <property type="entry name" value="BTB_POZ_ZBTB_KLHL-like"/>
    <property type="match status" value="1"/>
</dbReference>
<evidence type="ECO:0000259" key="2">
    <source>
        <dbReference type="PROSITE" id="PS50097"/>
    </source>
</evidence>
<dbReference type="EMBL" id="JAHRHJ020000010">
    <property type="protein sequence ID" value="KAH9297160.1"/>
    <property type="molecule type" value="Genomic_DNA"/>
</dbReference>
<dbReference type="PANTHER" id="PTHR24413">
    <property type="entry name" value="SPECKLE-TYPE POZ PROTEIN"/>
    <property type="match status" value="1"/>
</dbReference>
<name>A0AA38FCJ3_TAXCH</name>
<protein>
    <recommendedName>
        <fullName evidence="2">BTB domain-containing protein</fullName>
    </recommendedName>
</protein>
<organism evidence="3 4">
    <name type="scientific">Taxus chinensis</name>
    <name type="common">Chinese yew</name>
    <name type="synonym">Taxus wallichiana var. chinensis</name>
    <dbReference type="NCBI Taxonomy" id="29808"/>
    <lineage>
        <taxon>Eukaryota</taxon>
        <taxon>Viridiplantae</taxon>
        <taxon>Streptophyta</taxon>
        <taxon>Embryophyta</taxon>
        <taxon>Tracheophyta</taxon>
        <taxon>Spermatophyta</taxon>
        <taxon>Pinopsida</taxon>
        <taxon>Pinidae</taxon>
        <taxon>Conifers II</taxon>
        <taxon>Cupressales</taxon>
        <taxon>Taxaceae</taxon>
        <taxon>Taxus</taxon>
    </lineage>
</organism>
<dbReference type="Pfam" id="PF00651">
    <property type="entry name" value="BTB"/>
    <property type="match status" value="1"/>
</dbReference>
<reference evidence="3 4" key="1">
    <citation type="journal article" date="2021" name="Nat. Plants">
        <title>The Taxus genome provides insights into paclitaxel biosynthesis.</title>
        <authorList>
            <person name="Xiong X."/>
            <person name="Gou J."/>
            <person name="Liao Q."/>
            <person name="Li Y."/>
            <person name="Zhou Q."/>
            <person name="Bi G."/>
            <person name="Li C."/>
            <person name="Du R."/>
            <person name="Wang X."/>
            <person name="Sun T."/>
            <person name="Guo L."/>
            <person name="Liang H."/>
            <person name="Lu P."/>
            <person name="Wu Y."/>
            <person name="Zhang Z."/>
            <person name="Ro D.K."/>
            <person name="Shang Y."/>
            <person name="Huang S."/>
            <person name="Yan J."/>
        </authorList>
    </citation>
    <scope>NUCLEOTIDE SEQUENCE [LARGE SCALE GENOMIC DNA]</scope>
    <source>
        <strain evidence="3">Ta-2019</strain>
    </source>
</reference>
<gene>
    <name evidence="3" type="ORF">KI387_028842</name>
</gene>
<comment type="pathway">
    <text evidence="1">Protein modification; protein ubiquitination.</text>
</comment>
<dbReference type="Gene3D" id="3.30.710.10">
    <property type="entry name" value="Potassium Channel Kv1.1, Chain A"/>
    <property type="match status" value="1"/>
</dbReference>
<proteinExistence type="predicted"/>
<dbReference type="InterPro" id="IPR011333">
    <property type="entry name" value="SKP1/BTB/POZ_sf"/>
</dbReference>
<dbReference type="PROSITE" id="PS50097">
    <property type="entry name" value="BTB"/>
    <property type="match status" value="1"/>
</dbReference>
<dbReference type="InterPro" id="IPR000210">
    <property type="entry name" value="BTB/POZ_dom"/>
</dbReference>
<dbReference type="SUPFAM" id="SSF54695">
    <property type="entry name" value="POZ domain"/>
    <property type="match status" value="1"/>
</dbReference>
<comment type="caution">
    <text evidence="3">The sequence shown here is derived from an EMBL/GenBank/DDBJ whole genome shotgun (WGS) entry which is preliminary data.</text>
</comment>
<feature type="domain" description="BTB" evidence="2">
    <location>
        <begin position="109"/>
        <end position="177"/>
    </location>
</feature>
<evidence type="ECO:0000256" key="1">
    <source>
        <dbReference type="ARBA" id="ARBA00004906"/>
    </source>
</evidence>
<accession>A0AA38FCJ3</accession>
<evidence type="ECO:0000313" key="4">
    <source>
        <dbReference type="Proteomes" id="UP000824469"/>
    </source>
</evidence>
<keyword evidence="4" id="KW-1185">Reference proteome</keyword>
<sequence length="296" mass="33796">MSRLSINDYSEEREEGQAAGSGSAFAMAHCRGCESIMTCGSSRSSAFFNINAKCLKQLSCKDRHSDCDSYCGRCYRAVRDENQGLKKENEEIEFMRKWCVFSTEAVGTPDVTLCTSDGSRFPAHTLILGNRSDVFRTMFNIDFVEKRTGEVVVREVSGESVKVLLKFVYTAEASEEDMHRNYKELVKLAHFYQVKFLLLKLDRFIVENILTKETASEVLKMAYTYELEKSKKGAQEIIADNDLVDMAVKDLKGNEWMALDLSMFVINRLKGLGEINTIREEREPCSRPFLRGFHRL</sequence>
<feature type="non-terminal residue" evidence="3">
    <location>
        <position position="296"/>
    </location>
</feature>
<evidence type="ECO:0000313" key="3">
    <source>
        <dbReference type="EMBL" id="KAH9297160.1"/>
    </source>
</evidence>